<dbReference type="InterPro" id="IPR003016">
    <property type="entry name" value="2-oxoA_DH_lipoyl-BS"/>
</dbReference>
<dbReference type="PRINTS" id="PR01217">
    <property type="entry name" value="PRICHEXTENSN"/>
</dbReference>
<dbReference type="Pfam" id="PF02817">
    <property type="entry name" value="E3_binding"/>
    <property type="match status" value="1"/>
</dbReference>
<keyword evidence="4 6" id="KW-0450">Lipoyl</keyword>
<evidence type="ECO:0000256" key="5">
    <source>
        <dbReference type="ARBA" id="ARBA00023315"/>
    </source>
</evidence>
<dbReference type="Gene3D" id="2.40.50.100">
    <property type="match status" value="1"/>
</dbReference>
<dbReference type="Pfam" id="PF00198">
    <property type="entry name" value="2-oxoacid_dh"/>
    <property type="match status" value="1"/>
</dbReference>
<feature type="compositionally biased region" description="Pro residues" evidence="7">
    <location>
        <begin position="86"/>
        <end position="115"/>
    </location>
</feature>
<dbReference type="CDD" id="cd06849">
    <property type="entry name" value="lipoyl_domain"/>
    <property type="match status" value="1"/>
</dbReference>
<sequence length="465" mass="47898">MGEFRMPSLGADMESGTLVEWTVSPGDRVHRGDLVAAVETEKSVIDVECFEDGVVERLLVPVGTTVPVGAPLALITPDGTGGPSPEAVPPETPAAATPAPPPPEVAHAPPTPAAPSPRATPLVRRLAERLGLDLAAVPGSGPGGAVTRADVRAAVAPPRPLPSPPSPSPARLRITPYARRLAVERGASPQCLTPGGDGVIRARDIPPAPEPTPAAAPPPESPPESPPEPPPATAPTGATAGAGASERMRAAIAARMTRSMREIPHYHVDAVLEIGAVLERLREVNRRAPVPDRMVPAVLLLHAAARAARQVPELNGHWVDGAFVPATSVALGVVVSLRGGGLLVPTIPAADELPLPELMASLRGVAGRARSGRLRSSDTAPASITVTDLGETGAHSVHGLIFPPEVALVGFGAVVRRPWADGDLLGTRPTVVATLTGDHRATDGIVGGRFLHVIDTVLHDPEEWP</sequence>
<evidence type="ECO:0000256" key="7">
    <source>
        <dbReference type="SAM" id="MobiDB-lite"/>
    </source>
</evidence>
<reference evidence="11" key="1">
    <citation type="journal article" date="2019" name="Int. J. Syst. Evol. Microbiol.">
        <title>The Global Catalogue of Microorganisms (GCM) 10K type strain sequencing project: providing services to taxonomists for standard genome sequencing and annotation.</title>
        <authorList>
            <consortium name="The Broad Institute Genomics Platform"/>
            <consortium name="The Broad Institute Genome Sequencing Center for Infectious Disease"/>
            <person name="Wu L."/>
            <person name="Ma J."/>
        </authorList>
    </citation>
    <scope>NUCLEOTIDE SEQUENCE [LARGE SCALE GENOMIC DNA]</scope>
    <source>
        <strain evidence="11">CCUG 50347</strain>
    </source>
</reference>
<dbReference type="InterPro" id="IPR036625">
    <property type="entry name" value="E3-bd_dom_sf"/>
</dbReference>
<evidence type="ECO:0000313" key="11">
    <source>
        <dbReference type="Proteomes" id="UP001595909"/>
    </source>
</evidence>
<dbReference type="PANTHER" id="PTHR43178:SF5">
    <property type="entry name" value="LIPOAMIDE ACYLTRANSFERASE COMPONENT OF BRANCHED-CHAIN ALPHA-KETO ACID DEHYDROGENASE COMPLEX, MITOCHONDRIAL"/>
    <property type="match status" value="1"/>
</dbReference>
<dbReference type="InterPro" id="IPR000089">
    <property type="entry name" value="Biotin_lipoyl"/>
</dbReference>
<dbReference type="SUPFAM" id="SSF51230">
    <property type="entry name" value="Single hybrid motif"/>
    <property type="match status" value="1"/>
</dbReference>
<feature type="domain" description="Peripheral subunit-binding (PSBD)" evidence="9">
    <location>
        <begin position="118"/>
        <end position="155"/>
    </location>
</feature>
<keyword evidence="5 6" id="KW-0012">Acyltransferase</keyword>
<dbReference type="InterPro" id="IPR001078">
    <property type="entry name" value="2-oxoacid_DH_actylTfrase"/>
</dbReference>
<dbReference type="PANTHER" id="PTHR43178">
    <property type="entry name" value="DIHYDROLIPOAMIDE ACETYLTRANSFERASE COMPONENT OF PYRUVATE DEHYDROGENASE COMPLEX"/>
    <property type="match status" value="1"/>
</dbReference>
<feature type="region of interest" description="Disordered" evidence="7">
    <location>
        <begin position="73"/>
        <end position="120"/>
    </location>
</feature>
<accession>A0ABV9RM50</accession>
<feature type="compositionally biased region" description="Pro residues" evidence="7">
    <location>
        <begin position="206"/>
        <end position="233"/>
    </location>
</feature>
<dbReference type="InterPro" id="IPR023213">
    <property type="entry name" value="CAT-like_dom_sf"/>
</dbReference>
<dbReference type="InterPro" id="IPR050743">
    <property type="entry name" value="2-oxoacid_DH_E2_comp"/>
</dbReference>
<feature type="domain" description="Lipoyl-binding" evidence="8">
    <location>
        <begin position="1"/>
        <end position="76"/>
    </location>
</feature>
<dbReference type="PROSITE" id="PS00189">
    <property type="entry name" value="LIPOYL"/>
    <property type="match status" value="1"/>
</dbReference>
<dbReference type="SUPFAM" id="SSF52777">
    <property type="entry name" value="CoA-dependent acyltransferases"/>
    <property type="match status" value="1"/>
</dbReference>
<keyword evidence="3 6" id="KW-0808">Transferase</keyword>
<evidence type="ECO:0000256" key="6">
    <source>
        <dbReference type="RuleBase" id="RU003423"/>
    </source>
</evidence>
<evidence type="ECO:0000256" key="4">
    <source>
        <dbReference type="ARBA" id="ARBA00022823"/>
    </source>
</evidence>
<dbReference type="RefSeq" id="WP_378015015.1">
    <property type="nucleotide sequence ID" value="NZ_JBHSIM010000049.1"/>
</dbReference>
<dbReference type="EMBL" id="JBHSIM010000049">
    <property type="protein sequence ID" value="MFC4835256.1"/>
    <property type="molecule type" value="Genomic_DNA"/>
</dbReference>
<organism evidence="10 11">
    <name type="scientific">Actinomycetospora chibensis</name>
    <dbReference type="NCBI Taxonomy" id="663606"/>
    <lineage>
        <taxon>Bacteria</taxon>
        <taxon>Bacillati</taxon>
        <taxon>Actinomycetota</taxon>
        <taxon>Actinomycetes</taxon>
        <taxon>Pseudonocardiales</taxon>
        <taxon>Pseudonocardiaceae</taxon>
        <taxon>Actinomycetospora</taxon>
    </lineage>
</organism>
<dbReference type="PROSITE" id="PS51826">
    <property type="entry name" value="PSBD"/>
    <property type="match status" value="1"/>
</dbReference>
<evidence type="ECO:0000256" key="3">
    <source>
        <dbReference type="ARBA" id="ARBA00022679"/>
    </source>
</evidence>
<protein>
    <recommendedName>
        <fullName evidence="6">Dihydrolipoamide acetyltransferase component of pyruvate dehydrogenase complex</fullName>
        <ecNumber evidence="6">2.3.1.-</ecNumber>
    </recommendedName>
</protein>
<keyword evidence="11" id="KW-1185">Reference proteome</keyword>
<dbReference type="EC" id="2.3.1.-" evidence="6"/>
<dbReference type="SUPFAM" id="SSF47005">
    <property type="entry name" value="Peripheral subunit-binding domain of 2-oxo acid dehydrogenase complex"/>
    <property type="match status" value="1"/>
</dbReference>
<evidence type="ECO:0000259" key="8">
    <source>
        <dbReference type="PROSITE" id="PS50968"/>
    </source>
</evidence>
<dbReference type="InterPro" id="IPR004167">
    <property type="entry name" value="PSBD"/>
</dbReference>
<dbReference type="GO" id="GO:0016746">
    <property type="term" value="F:acyltransferase activity"/>
    <property type="evidence" value="ECO:0007669"/>
    <property type="project" value="UniProtKB-KW"/>
</dbReference>
<dbReference type="Gene3D" id="4.10.320.10">
    <property type="entry name" value="E3-binding domain"/>
    <property type="match status" value="1"/>
</dbReference>
<evidence type="ECO:0000259" key="9">
    <source>
        <dbReference type="PROSITE" id="PS51826"/>
    </source>
</evidence>
<dbReference type="Pfam" id="PF00364">
    <property type="entry name" value="Biotin_lipoyl"/>
    <property type="match status" value="1"/>
</dbReference>
<feature type="region of interest" description="Disordered" evidence="7">
    <location>
        <begin position="185"/>
        <end position="244"/>
    </location>
</feature>
<dbReference type="Proteomes" id="UP001595909">
    <property type="component" value="Unassembled WGS sequence"/>
</dbReference>
<evidence type="ECO:0000313" key="10">
    <source>
        <dbReference type="EMBL" id="MFC4835256.1"/>
    </source>
</evidence>
<evidence type="ECO:0000256" key="1">
    <source>
        <dbReference type="ARBA" id="ARBA00001938"/>
    </source>
</evidence>
<dbReference type="PROSITE" id="PS50968">
    <property type="entry name" value="BIOTINYL_LIPOYL"/>
    <property type="match status" value="1"/>
</dbReference>
<comment type="cofactor">
    <cofactor evidence="1 6">
        <name>(R)-lipoate</name>
        <dbReference type="ChEBI" id="CHEBI:83088"/>
    </cofactor>
</comment>
<evidence type="ECO:0000256" key="2">
    <source>
        <dbReference type="ARBA" id="ARBA00007317"/>
    </source>
</evidence>
<feature type="compositionally biased region" description="Low complexity" evidence="7">
    <location>
        <begin position="234"/>
        <end position="244"/>
    </location>
</feature>
<dbReference type="Gene3D" id="3.30.559.10">
    <property type="entry name" value="Chloramphenicol acetyltransferase-like domain"/>
    <property type="match status" value="1"/>
</dbReference>
<gene>
    <name evidence="10" type="ORF">ACFPEL_22800</name>
</gene>
<dbReference type="InterPro" id="IPR011053">
    <property type="entry name" value="Single_hybrid_motif"/>
</dbReference>
<proteinExistence type="inferred from homology"/>
<comment type="caution">
    <text evidence="10">The sequence shown here is derived from an EMBL/GenBank/DDBJ whole genome shotgun (WGS) entry which is preliminary data.</text>
</comment>
<comment type="similarity">
    <text evidence="2 6">Belongs to the 2-oxoacid dehydrogenase family.</text>
</comment>
<name>A0ABV9RM50_9PSEU</name>